<dbReference type="PANTHER" id="PTHR45453:SF1">
    <property type="entry name" value="PHOSPHATE REGULON SENSOR PROTEIN PHOR"/>
    <property type="match status" value="1"/>
</dbReference>
<organism evidence="10">
    <name type="scientific">Zymomonas mobilis subsp. pomaceae (strain ATCC 29192 / DSM 22645 / JCM 10191 / CCUG 17912 / NBRC 13757 / NCIMB 11200 / NRRL B-4491 / Barker I)</name>
    <dbReference type="NCBI Taxonomy" id="579138"/>
    <lineage>
        <taxon>Bacteria</taxon>
        <taxon>Pseudomonadati</taxon>
        <taxon>Pseudomonadota</taxon>
        <taxon>Alphaproteobacteria</taxon>
        <taxon>Sphingomonadales</taxon>
        <taxon>Zymomonadaceae</taxon>
        <taxon>Zymomonas</taxon>
    </lineage>
</organism>
<evidence type="ECO:0000256" key="1">
    <source>
        <dbReference type="ARBA" id="ARBA00000085"/>
    </source>
</evidence>
<protein>
    <recommendedName>
        <fullName evidence="2">histidine kinase</fullName>
        <ecNumber evidence="2">2.7.13.3</ecNumber>
    </recommendedName>
</protein>
<evidence type="ECO:0000313" key="10">
    <source>
        <dbReference type="EMBL" id="AEI37640.1"/>
    </source>
</evidence>
<dbReference type="SMART" id="SM00387">
    <property type="entry name" value="HATPase_c"/>
    <property type="match status" value="1"/>
</dbReference>
<dbReference type="RefSeq" id="WP_013934036.1">
    <property type="nucleotide sequence ID" value="NC_015709.1"/>
</dbReference>
<dbReference type="GO" id="GO:0000155">
    <property type="term" value="F:phosphorelay sensor kinase activity"/>
    <property type="evidence" value="ECO:0007669"/>
    <property type="project" value="InterPro"/>
</dbReference>
<feature type="transmembrane region" description="Helical" evidence="8">
    <location>
        <begin position="352"/>
        <end position="369"/>
    </location>
</feature>
<dbReference type="InterPro" id="IPR000014">
    <property type="entry name" value="PAS"/>
</dbReference>
<evidence type="ECO:0000256" key="7">
    <source>
        <dbReference type="ARBA" id="ARBA00023136"/>
    </source>
</evidence>
<accession>F8ES65</accession>
<evidence type="ECO:0000256" key="2">
    <source>
        <dbReference type="ARBA" id="ARBA00012438"/>
    </source>
</evidence>
<dbReference type="eggNOG" id="COG4252">
    <property type="taxonomic scope" value="Bacteria"/>
</dbReference>
<gene>
    <name evidence="10" type="ordered locus">Zymop_0738</name>
</gene>
<dbReference type="PATRIC" id="fig|579138.3.peg.777"/>
<evidence type="ECO:0000256" key="4">
    <source>
        <dbReference type="ARBA" id="ARBA00022679"/>
    </source>
</evidence>
<dbReference type="PRINTS" id="PR00344">
    <property type="entry name" value="BCTRLSENSOR"/>
</dbReference>
<dbReference type="KEGG" id="zmp:Zymop_0738"/>
<dbReference type="GO" id="GO:0005886">
    <property type="term" value="C:plasma membrane"/>
    <property type="evidence" value="ECO:0007669"/>
    <property type="project" value="TreeGrafter"/>
</dbReference>
<dbReference type="InterPro" id="IPR003661">
    <property type="entry name" value="HisK_dim/P_dom"/>
</dbReference>
<reference evidence="10" key="2">
    <citation type="submission" date="2011-06" db="EMBL/GenBank/DDBJ databases">
        <title>Complete sequence of chromosome of Zymomonas mobilis subsp. pomaceae ATCC 29192.</title>
        <authorList>
            <consortium name="US DOE Joint Genome Institute"/>
            <person name="Lucas S."/>
            <person name="Copeland A."/>
            <person name="Lapidus A."/>
            <person name="Cheng J.-F."/>
            <person name="Goodwin L."/>
            <person name="Pitluck S."/>
            <person name="Davenport K."/>
            <person name="Brettin T."/>
            <person name="Detter J.C."/>
            <person name="Han C."/>
            <person name="Tapia R."/>
            <person name="Land M."/>
            <person name="Hauser L."/>
            <person name="Kyrpides N."/>
            <person name="Ivanova N."/>
            <person name="Mikhailova N."/>
            <person name="Pagani I."/>
            <person name="Pappas K.M."/>
            <person name="Woyke T."/>
        </authorList>
    </citation>
    <scope>NUCLEOTIDE SEQUENCE</scope>
    <source>
        <strain evidence="10">ATCC 29192</strain>
    </source>
</reference>
<evidence type="ECO:0000259" key="9">
    <source>
        <dbReference type="PROSITE" id="PS50109"/>
    </source>
</evidence>
<keyword evidence="4" id="KW-0808">Transferase</keyword>
<dbReference type="CDD" id="cd00130">
    <property type="entry name" value="PAS"/>
    <property type="match status" value="1"/>
</dbReference>
<dbReference type="CDD" id="cd00075">
    <property type="entry name" value="HATPase"/>
    <property type="match status" value="1"/>
</dbReference>
<evidence type="ECO:0000256" key="8">
    <source>
        <dbReference type="SAM" id="Phobius"/>
    </source>
</evidence>
<keyword evidence="3" id="KW-0597">Phosphoprotein</keyword>
<dbReference type="Gene3D" id="3.30.450.20">
    <property type="entry name" value="PAS domain"/>
    <property type="match status" value="1"/>
</dbReference>
<dbReference type="Gene3D" id="1.10.287.130">
    <property type="match status" value="1"/>
</dbReference>
<dbReference type="PANTHER" id="PTHR45453">
    <property type="entry name" value="PHOSPHATE REGULON SENSOR PROTEIN PHOR"/>
    <property type="match status" value="1"/>
</dbReference>
<evidence type="ECO:0000256" key="3">
    <source>
        <dbReference type="ARBA" id="ARBA00022553"/>
    </source>
</evidence>
<dbReference type="STRING" id="579138.Zymop_0738"/>
<keyword evidence="7 8" id="KW-0472">Membrane</keyword>
<dbReference type="SUPFAM" id="SSF55785">
    <property type="entry name" value="PYP-like sensor domain (PAS domain)"/>
    <property type="match status" value="1"/>
</dbReference>
<dbReference type="EMBL" id="CP002865">
    <property type="protein sequence ID" value="AEI37640.1"/>
    <property type="molecule type" value="Genomic_DNA"/>
</dbReference>
<dbReference type="InterPro" id="IPR050351">
    <property type="entry name" value="BphY/WalK/GraS-like"/>
</dbReference>
<dbReference type="Proteomes" id="UP000000491">
    <property type="component" value="Chromosome"/>
</dbReference>
<sequence length="764" mass="84980">MNDVLGSLKPDTSARDYVEPELKDNLAFEWWLISFAATLAVIIISWAGMTYQLDLLFYDAVVRLGYHKPDPSILIVKIDNNALKTIGPWPWTPDKHAQFIKQLNTGHPTSIGYNVLFLDPSESKARDDLSKTLKTSPAPIFLPMLVESGGHNNKTVAIVPSIASSATAVGHVSLPFDGDGIVRRYWPALSTKGRYWPALVALMDNNNQHHVFSDQDLTEQLFTYDGPSNRFPAISAAAIWRNEVPPEFLAGKRILVGVTASGFEDLHPTPFGIMPGVEIQANILDNLLNDRSIKEASNIVKLIVDLLSLWTLLIGFRFLSPRLTILLTAILGCGVPFLSGLFFLFGNFWIPPITSVVAVIFTYPFWAWSRLASLSKYFSYELEKLWGDTSPMKLQSWPEITATDPLEYKKQLLRLAISRIIFMRRFISDSLYYLPDAFFVTDQDNNIILANKAAEKLATGLGAQSSYKTPISELLNHFHNEEGHLINLDQVKNNEISSQCYAEDGRAFDLRVAACRKVEGQPDGSLVMLVDISAVRAAEEQRQRILHLLSHDMRSPQISILALIDTFSRTPCSKEADAQEIISKISGYARRTLGLADNFTRLAQAEAPEYQWMDVEIGGVMTSAVDELWVQAHNRHIQINLNEWDKPLFVKGDPSLLERTFINLIDNAVKYSPEGSSVSCSIKEKGEQVEISICDKGIGMDQAQVEALFRPFSRATAGPASKISGIGLGLVFVNKVILRHHGHIICKTAPGVGTCFIVTLPLIL</sequence>
<dbReference type="PROSITE" id="PS50109">
    <property type="entry name" value="HIS_KIN"/>
    <property type="match status" value="1"/>
</dbReference>
<dbReference type="SUPFAM" id="SSF47384">
    <property type="entry name" value="Homodimeric domain of signal transducing histidine kinase"/>
    <property type="match status" value="1"/>
</dbReference>
<keyword evidence="6" id="KW-0902">Two-component regulatory system</keyword>
<dbReference type="NCBIfam" id="TIGR00229">
    <property type="entry name" value="sensory_box"/>
    <property type="match status" value="1"/>
</dbReference>
<proteinExistence type="predicted"/>
<dbReference type="GO" id="GO:0016036">
    <property type="term" value="P:cellular response to phosphate starvation"/>
    <property type="evidence" value="ECO:0007669"/>
    <property type="project" value="TreeGrafter"/>
</dbReference>
<dbReference type="InterPro" id="IPR005467">
    <property type="entry name" value="His_kinase_dom"/>
</dbReference>
<dbReference type="EC" id="2.7.13.3" evidence="2"/>
<dbReference type="InterPro" id="IPR003594">
    <property type="entry name" value="HATPase_dom"/>
</dbReference>
<reference evidence="10" key="1">
    <citation type="journal article" date="2011" name="J. Bacteriol.">
        <title>Genome sequence of the ethanol-producing Zymomonas mobilis subsp. pomaceae lectotype strain ATCC 29192.</title>
        <authorList>
            <person name="Kouvelis V.N."/>
            <person name="Davenport K.W."/>
            <person name="Brettin T.S."/>
            <person name="Bruce D."/>
            <person name="Detter C."/>
            <person name="Han C.S."/>
            <person name="Nolan M."/>
            <person name="Tapia R."/>
            <person name="Damoulaki A."/>
            <person name="Kyrpides N.C."/>
            <person name="Typas M.A."/>
            <person name="Pappas K.M."/>
        </authorList>
    </citation>
    <scope>NUCLEOTIDE SEQUENCE [LARGE SCALE GENOMIC DNA]</scope>
    <source>
        <strain evidence="10">ATCC 29192</strain>
    </source>
</reference>
<comment type="catalytic activity">
    <reaction evidence="1">
        <text>ATP + protein L-histidine = ADP + protein N-phospho-L-histidine.</text>
        <dbReference type="EC" id="2.7.13.3"/>
    </reaction>
</comment>
<feature type="domain" description="Histidine kinase" evidence="9">
    <location>
        <begin position="548"/>
        <end position="764"/>
    </location>
</feature>
<evidence type="ECO:0000256" key="5">
    <source>
        <dbReference type="ARBA" id="ARBA00022777"/>
    </source>
</evidence>
<keyword evidence="8" id="KW-0812">Transmembrane</keyword>
<keyword evidence="8" id="KW-1133">Transmembrane helix</keyword>
<name>F8ES65_ZYMMT</name>
<dbReference type="InterPro" id="IPR036097">
    <property type="entry name" value="HisK_dim/P_sf"/>
</dbReference>
<dbReference type="SUPFAM" id="SSF55874">
    <property type="entry name" value="ATPase domain of HSP90 chaperone/DNA topoisomerase II/histidine kinase"/>
    <property type="match status" value="1"/>
</dbReference>
<keyword evidence="5 10" id="KW-0418">Kinase</keyword>
<dbReference type="Pfam" id="PF02518">
    <property type="entry name" value="HATPase_c"/>
    <property type="match status" value="1"/>
</dbReference>
<dbReference type="Pfam" id="PF05226">
    <property type="entry name" value="CHASE2"/>
    <property type="match status" value="1"/>
</dbReference>
<dbReference type="InterPro" id="IPR035965">
    <property type="entry name" value="PAS-like_dom_sf"/>
</dbReference>
<dbReference type="HOGENOM" id="CLU_016084_0_0_5"/>
<dbReference type="InterPro" id="IPR017181">
    <property type="entry name" value="Sig_transdc_His_kin_CHASE2"/>
</dbReference>
<feature type="transmembrane region" description="Helical" evidence="8">
    <location>
        <begin position="30"/>
        <end position="49"/>
    </location>
</feature>
<dbReference type="AlphaFoldDB" id="F8ES65"/>
<dbReference type="SMART" id="SM01080">
    <property type="entry name" value="CHASE2"/>
    <property type="match status" value="1"/>
</dbReference>
<dbReference type="PIRSF" id="PIRSF037347">
    <property type="entry name" value="STHK_CHASE2_PAS_prd"/>
    <property type="match status" value="1"/>
</dbReference>
<dbReference type="InterPro" id="IPR004358">
    <property type="entry name" value="Sig_transdc_His_kin-like_C"/>
</dbReference>
<dbReference type="InterPro" id="IPR036890">
    <property type="entry name" value="HATPase_C_sf"/>
</dbReference>
<dbReference type="FunFam" id="3.30.565.10:FF:000006">
    <property type="entry name" value="Sensor histidine kinase WalK"/>
    <property type="match status" value="1"/>
</dbReference>
<dbReference type="InterPro" id="IPR007890">
    <property type="entry name" value="CHASE2"/>
</dbReference>
<dbReference type="InterPro" id="IPR013656">
    <property type="entry name" value="PAS_4"/>
</dbReference>
<dbReference type="CDD" id="cd00082">
    <property type="entry name" value="HisKA"/>
    <property type="match status" value="1"/>
</dbReference>
<feature type="transmembrane region" description="Helical" evidence="8">
    <location>
        <begin position="299"/>
        <end position="319"/>
    </location>
</feature>
<dbReference type="Gene3D" id="3.30.565.10">
    <property type="entry name" value="Histidine kinase-like ATPase, C-terminal domain"/>
    <property type="match status" value="1"/>
</dbReference>
<feature type="transmembrane region" description="Helical" evidence="8">
    <location>
        <begin position="325"/>
        <end position="345"/>
    </location>
</feature>
<evidence type="ECO:0000256" key="6">
    <source>
        <dbReference type="ARBA" id="ARBA00023012"/>
    </source>
</evidence>
<dbReference type="Pfam" id="PF08448">
    <property type="entry name" value="PAS_4"/>
    <property type="match status" value="1"/>
</dbReference>
<dbReference type="GO" id="GO:0004721">
    <property type="term" value="F:phosphoprotein phosphatase activity"/>
    <property type="evidence" value="ECO:0007669"/>
    <property type="project" value="TreeGrafter"/>
</dbReference>
<dbReference type="eggNOG" id="COG5002">
    <property type="taxonomic scope" value="Bacteria"/>
</dbReference>